<keyword evidence="8" id="KW-0812">Transmembrane</keyword>
<dbReference type="GO" id="GO:0046930">
    <property type="term" value="C:pore complex"/>
    <property type="evidence" value="ECO:0007669"/>
    <property type="project" value="UniProtKB-KW"/>
</dbReference>
<evidence type="ECO:0000256" key="9">
    <source>
        <dbReference type="ARBA" id="ARBA00023065"/>
    </source>
</evidence>
<dbReference type="OrthoDB" id="503907at2759"/>
<keyword evidence="14" id="KW-1185">Reference proteome</keyword>
<evidence type="ECO:0000256" key="4">
    <source>
        <dbReference type="ARBA" id="ARBA00022448"/>
    </source>
</evidence>
<proteinExistence type="inferred from homology"/>
<dbReference type="GO" id="GO:0008308">
    <property type="term" value="F:voltage-gated monoatomic anion channel activity"/>
    <property type="evidence" value="ECO:0007669"/>
    <property type="project" value="InterPro"/>
</dbReference>
<dbReference type="GO" id="GO:0009707">
    <property type="term" value="C:chloroplast outer membrane"/>
    <property type="evidence" value="ECO:0007669"/>
    <property type="project" value="UniProtKB-SubCell"/>
</dbReference>
<evidence type="ECO:0000256" key="12">
    <source>
        <dbReference type="ARBA" id="ARBA00024941"/>
    </source>
</evidence>
<dbReference type="Proteomes" id="UP000265515">
    <property type="component" value="Unassembled WGS sequence"/>
</dbReference>
<evidence type="ECO:0000256" key="2">
    <source>
        <dbReference type="ARBA" id="ARBA00004441"/>
    </source>
</evidence>
<evidence type="ECO:0000256" key="8">
    <source>
        <dbReference type="ARBA" id="ARBA00022692"/>
    </source>
</evidence>
<dbReference type="AlphaFoldDB" id="A0A388LXN3"/>
<reference evidence="13 14" key="1">
    <citation type="journal article" date="2018" name="Cell">
        <title>The Chara Genome: Secondary Complexity and Implications for Plant Terrestrialization.</title>
        <authorList>
            <person name="Nishiyama T."/>
            <person name="Sakayama H."/>
            <person name="Vries J.D."/>
            <person name="Buschmann H."/>
            <person name="Saint-Marcoux D."/>
            <person name="Ullrich K.K."/>
            <person name="Haas F.B."/>
            <person name="Vanderstraeten L."/>
            <person name="Becker D."/>
            <person name="Lang D."/>
            <person name="Vosolsobe S."/>
            <person name="Rombauts S."/>
            <person name="Wilhelmsson P.K.I."/>
            <person name="Janitza P."/>
            <person name="Kern R."/>
            <person name="Heyl A."/>
            <person name="Rumpler F."/>
            <person name="Villalobos L.I.A.C."/>
            <person name="Clay J.M."/>
            <person name="Skokan R."/>
            <person name="Toyoda A."/>
            <person name="Suzuki Y."/>
            <person name="Kagoshima H."/>
            <person name="Schijlen E."/>
            <person name="Tajeshwar N."/>
            <person name="Catarino B."/>
            <person name="Hetherington A.J."/>
            <person name="Saltykova A."/>
            <person name="Bonnot C."/>
            <person name="Breuninger H."/>
            <person name="Symeonidi A."/>
            <person name="Radhakrishnan G.V."/>
            <person name="Van Nieuwerburgh F."/>
            <person name="Deforce D."/>
            <person name="Chang C."/>
            <person name="Karol K.G."/>
            <person name="Hedrich R."/>
            <person name="Ulvskov P."/>
            <person name="Glockner G."/>
            <person name="Delwiche C.F."/>
            <person name="Petrasek J."/>
            <person name="Van de Peer Y."/>
            <person name="Friml J."/>
            <person name="Beilby M."/>
            <person name="Dolan L."/>
            <person name="Kohara Y."/>
            <person name="Sugano S."/>
            <person name="Fujiyama A."/>
            <person name="Delaux P.-M."/>
            <person name="Quint M."/>
            <person name="TheiBen G."/>
            <person name="Hagemann M."/>
            <person name="Harholt J."/>
            <person name="Dunand C."/>
            <person name="Zachgo S."/>
            <person name="Langdale J."/>
            <person name="Maumus F."/>
            <person name="Straeten D.V.D."/>
            <person name="Gould S.B."/>
            <person name="Rensing S.A."/>
        </authorList>
    </citation>
    <scope>NUCLEOTIDE SEQUENCE [LARGE SCALE GENOMIC DNA]</scope>
    <source>
        <strain evidence="13 14">S276</strain>
    </source>
</reference>
<keyword evidence="7" id="KW-0934">Plastid</keyword>
<keyword evidence="9" id="KW-0406">Ion transport</keyword>
<comment type="similarity">
    <text evidence="3">Belongs to the plastid outer envelope porin OEP21 (TC 1.B.29) family.</text>
</comment>
<evidence type="ECO:0000256" key="1">
    <source>
        <dbReference type="ARBA" id="ARBA00004396"/>
    </source>
</evidence>
<dbReference type="Gramene" id="GBG87084">
    <property type="protein sequence ID" value="GBG87084"/>
    <property type="gene ID" value="CBR_g44541"/>
</dbReference>
<dbReference type="EMBL" id="BFEA01000594">
    <property type="protein sequence ID" value="GBG87084.1"/>
    <property type="molecule type" value="Genomic_DNA"/>
</dbReference>
<keyword evidence="10" id="KW-0626">Porin</keyword>
<evidence type="ECO:0000256" key="5">
    <source>
        <dbReference type="ARBA" id="ARBA00022452"/>
    </source>
</evidence>
<protein>
    <submittedName>
        <fullName evidence="13">Uncharacterized protein</fullName>
    </submittedName>
</protein>
<evidence type="ECO:0000313" key="13">
    <source>
        <dbReference type="EMBL" id="GBG87084.1"/>
    </source>
</evidence>
<keyword evidence="4" id="KW-0813">Transport</keyword>
<dbReference type="OMA" id="DWNIWKF"/>
<dbReference type="GO" id="GO:0044070">
    <property type="term" value="P:regulation of monoatomic anion transport"/>
    <property type="evidence" value="ECO:0007669"/>
    <property type="project" value="InterPro"/>
</dbReference>
<dbReference type="GO" id="GO:0015288">
    <property type="term" value="F:porin activity"/>
    <property type="evidence" value="ECO:0007669"/>
    <property type="project" value="UniProtKB-KW"/>
</dbReference>
<gene>
    <name evidence="13" type="ORF">CBR_g44541</name>
</gene>
<comment type="caution">
    <text evidence="13">The sequence shown here is derived from an EMBL/GenBank/DDBJ whole genome shotgun (WGS) entry which is preliminary data.</text>
</comment>
<comment type="subcellular location">
    <subcellularLocation>
        <location evidence="1">Plastid</location>
        <location evidence="1">Chloroplast outer membrane</location>
        <topology evidence="1">Multi-pass membrane protein</topology>
    </subcellularLocation>
    <subcellularLocation>
        <location evidence="2">Plastid</location>
        <location evidence="2">Etioplast membrane</location>
        <topology evidence="2">Multi-pass membrane protein</topology>
    </subcellularLocation>
</comment>
<dbReference type="PANTHER" id="PTHR35993:SF1">
    <property type="entry name" value="OUTER ENVELOPE PORE PROTEIN 21B, CHLOROPLASTIC"/>
    <property type="match status" value="1"/>
</dbReference>
<dbReference type="InterPro" id="IPR034575">
    <property type="entry name" value="OEP21"/>
</dbReference>
<keyword evidence="11" id="KW-0472">Membrane</keyword>
<comment type="function">
    <text evidence="12">Voltage-dependent rectifying anion channel that facilitates the translocation between chloroplast and cytoplasm of phosphorylated carbohydrates such as triosephosphate, 3-phosphoglycerate and inorganic phosphate (Pi) depending of ATP to triosephosphate ratio in the plastidial intermembrane space; in high triosephosphate/ATP conditions (e.g. photosynthesis), export of triosphosphate from chloroplast (outward rectifying channels), but in high ATP/triosephosphate conditions (e.g. dark phase), import of phosphosolutes (inward rectifying channels).</text>
</comment>
<dbReference type="GO" id="GO:0034426">
    <property type="term" value="C:etioplast membrane"/>
    <property type="evidence" value="ECO:0007669"/>
    <property type="project" value="UniProtKB-SubCell"/>
</dbReference>
<evidence type="ECO:0000256" key="11">
    <source>
        <dbReference type="ARBA" id="ARBA00023136"/>
    </source>
</evidence>
<dbReference type="PANTHER" id="PTHR35993">
    <property type="entry name" value="OUTER ENVELOPE PORE PROTEIN 21B, CHLOROPLASTIC"/>
    <property type="match status" value="1"/>
</dbReference>
<dbReference type="STRING" id="69332.A0A388LXN3"/>
<evidence type="ECO:0000256" key="10">
    <source>
        <dbReference type="ARBA" id="ARBA00023114"/>
    </source>
</evidence>
<sequence>METALRFESSTKRFGLVAKQRFPSEGNFNVTCTGFLNAKDGSAHGTFVLGKKYYLDGLTKVDVGARYHTELGEVLYTVGGKKKMNITDNGLLSLDVKGRVTYGSKTKEPDYKASVELSQKVFNVTEGQDLEILLGYEAVNRRPYARLRENNWTFNTDFHAWTVMYDL</sequence>
<keyword evidence="5" id="KW-1134">Transmembrane beta strand</keyword>
<evidence type="ECO:0000256" key="6">
    <source>
        <dbReference type="ARBA" id="ARBA00022528"/>
    </source>
</evidence>
<accession>A0A388LXN3</accession>
<evidence type="ECO:0000313" key="14">
    <source>
        <dbReference type="Proteomes" id="UP000265515"/>
    </source>
</evidence>
<organism evidence="13 14">
    <name type="scientific">Chara braunii</name>
    <name type="common">Braun's stonewort</name>
    <dbReference type="NCBI Taxonomy" id="69332"/>
    <lineage>
        <taxon>Eukaryota</taxon>
        <taxon>Viridiplantae</taxon>
        <taxon>Streptophyta</taxon>
        <taxon>Charophyceae</taxon>
        <taxon>Charales</taxon>
        <taxon>Characeae</taxon>
        <taxon>Chara</taxon>
    </lineage>
</organism>
<keyword evidence="6" id="KW-0150">Chloroplast</keyword>
<name>A0A388LXN3_CHABU</name>
<evidence type="ECO:0000256" key="3">
    <source>
        <dbReference type="ARBA" id="ARBA00009945"/>
    </source>
</evidence>
<evidence type="ECO:0000256" key="7">
    <source>
        <dbReference type="ARBA" id="ARBA00022640"/>
    </source>
</evidence>